<dbReference type="FunFam" id="1.10.10.10:FF:000411">
    <property type="entry name" value="Ecdysone-induced protein 74EF isoform A"/>
    <property type="match status" value="1"/>
</dbReference>
<dbReference type="GO" id="GO:0006914">
    <property type="term" value="P:autophagy"/>
    <property type="evidence" value="ECO:0007669"/>
    <property type="project" value="UniProtKB-ARBA"/>
</dbReference>
<feature type="compositionally biased region" description="Low complexity" evidence="7">
    <location>
        <begin position="135"/>
        <end position="149"/>
    </location>
</feature>
<dbReference type="Pfam" id="PF00178">
    <property type="entry name" value="Ets"/>
    <property type="match status" value="1"/>
</dbReference>
<evidence type="ECO:0000256" key="2">
    <source>
        <dbReference type="ARBA" id="ARBA00005562"/>
    </source>
</evidence>
<evidence type="ECO:0000256" key="5">
    <source>
        <dbReference type="ARBA" id="ARBA00023242"/>
    </source>
</evidence>
<evidence type="ECO:0000256" key="7">
    <source>
        <dbReference type="SAM" id="MobiDB-lite"/>
    </source>
</evidence>
<dbReference type="AlphaFoldDB" id="A0A653BRZ9"/>
<dbReference type="GO" id="GO:0030154">
    <property type="term" value="P:cell differentiation"/>
    <property type="evidence" value="ECO:0007669"/>
    <property type="project" value="TreeGrafter"/>
</dbReference>
<dbReference type="GO" id="GO:0005634">
    <property type="term" value="C:nucleus"/>
    <property type="evidence" value="ECO:0007669"/>
    <property type="project" value="UniProtKB-SubCell"/>
</dbReference>
<proteinExistence type="inferred from homology"/>
<keyword evidence="4 6" id="KW-0238">DNA-binding</keyword>
<evidence type="ECO:0000259" key="8">
    <source>
        <dbReference type="PROSITE" id="PS50061"/>
    </source>
</evidence>
<dbReference type="PROSITE" id="PS00345">
    <property type="entry name" value="ETS_DOMAIN_1"/>
    <property type="match status" value="1"/>
</dbReference>
<dbReference type="GO" id="GO:0043565">
    <property type="term" value="F:sequence-specific DNA binding"/>
    <property type="evidence" value="ECO:0007669"/>
    <property type="project" value="InterPro"/>
</dbReference>
<dbReference type="PROSITE" id="PS00346">
    <property type="entry name" value="ETS_DOMAIN_2"/>
    <property type="match status" value="1"/>
</dbReference>
<organism evidence="9 10">
    <name type="scientific">Callosobruchus maculatus</name>
    <name type="common">Southern cowpea weevil</name>
    <name type="synonym">Pulse bruchid</name>
    <dbReference type="NCBI Taxonomy" id="64391"/>
    <lineage>
        <taxon>Eukaryota</taxon>
        <taxon>Metazoa</taxon>
        <taxon>Ecdysozoa</taxon>
        <taxon>Arthropoda</taxon>
        <taxon>Hexapoda</taxon>
        <taxon>Insecta</taxon>
        <taxon>Pterygota</taxon>
        <taxon>Neoptera</taxon>
        <taxon>Endopterygota</taxon>
        <taxon>Coleoptera</taxon>
        <taxon>Polyphaga</taxon>
        <taxon>Cucujiformia</taxon>
        <taxon>Chrysomeloidea</taxon>
        <taxon>Chrysomelidae</taxon>
        <taxon>Bruchinae</taxon>
        <taxon>Bruchini</taxon>
        <taxon>Callosobruchus</taxon>
    </lineage>
</organism>
<sequence length="391" mass="44550">MILLKPYKELSVIGVVPKTEDVSDEYVCSSSSVDMENEEAPLDLRVNCTGRVSPARDSGTESDDTEEKLMLQECGDIKPFKKSLIKRFDKEQNNYLHQLLSRQRTDLQHPSLCEYGRRKSVYPPTTGSLPPSPADSGVSDVDSSSSGHTSTDELKARLQPTIHSPVGTLFSRHPLSWSSPSHHGHRPPNHMSQQFYQPFATNLDHYNSYLLQQHQVQQTHHMHHHSQSSFTTPSPPPPQMRHSIPTSVIQAATSSMYDDPYMLGFSPRKLKKVKKQKVGEGGAVKRKSREGSTTYLWEFLLKLLQDREYCPRFIKWTNREKGVFKLVDSKAVSRLWGMHKNKPDMNYETMGRALRYYYQRGILAKVDGQRLVYQFVEVPKDIVEIDCTGAA</sequence>
<feature type="region of interest" description="Disordered" evidence="7">
    <location>
        <begin position="218"/>
        <end position="241"/>
    </location>
</feature>
<dbReference type="Proteomes" id="UP000410492">
    <property type="component" value="Unassembled WGS sequence"/>
</dbReference>
<evidence type="ECO:0000256" key="3">
    <source>
        <dbReference type="ARBA" id="ARBA00022473"/>
    </source>
</evidence>
<evidence type="ECO:0000256" key="6">
    <source>
        <dbReference type="RuleBase" id="RU004019"/>
    </source>
</evidence>
<dbReference type="InterPro" id="IPR046328">
    <property type="entry name" value="ETS_fam"/>
</dbReference>
<dbReference type="Gene3D" id="1.10.10.10">
    <property type="entry name" value="Winged helix-like DNA-binding domain superfamily/Winged helix DNA-binding domain"/>
    <property type="match status" value="1"/>
</dbReference>
<keyword evidence="10" id="KW-1185">Reference proteome</keyword>
<feature type="domain" description="ETS" evidence="8">
    <location>
        <begin position="294"/>
        <end position="376"/>
    </location>
</feature>
<dbReference type="PANTHER" id="PTHR11849">
    <property type="entry name" value="ETS"/>
    <property type="match status" value="1"/>
</dbReference>
<feature type="region of interest" description="Disordered" evidence="7">
    <location>
        <begin position="115"/>
        <end position="155"/>
    </location>
</feature>
<dbReference type="PANTHER" id="PTHR11849:SF191">
    <property type="entry name" value="ECDYSONE-INDUCED PROTEIN 74EF ISOFORM B"/>
    <property type="match status" value="1"/>
</dbReference>
<dbReference type="EMBL" id="CAACVG010004349">
    <property type="protein sequence ID" value="VEN38325.1"/>
    <property type="molecule type" value="Genomic_DNA"/>
</dbReference>
<evidence type="ECO:0000256" key="4">
    <source>
        <dbReference type="ARBA" id="ARBA00023125"/>
    </source>
</evidence>
<comment type="similarity">
    <text evidence="2 6">Belongs to the ETS family.</text>
</comment>
<protein>
    <recommendedName>
        <fullName evidence="8">ETS domain-containing protein</fullName>
    </recommendedName>
</protein>
<accession>A0A653BRZ9</accession>
<dbReference type="SMART" id="SM00413">
    <property type="entry name" value="ETS"/>
    <property type="match status" value="1"/>
</dbReference>
<evidence type="ECO:0000256" key="1">
    <source>
        <dbReference type="ARBA" id="ARBA00004123"/>
    </source>
</evidence>
<dbReference type="InterPro" id="IPR036388">
    <property type="entry name" value="WH-like_DNA-bd_sf"/>
</dbReference>
<reference evidence="9 10" key="1">
    <citation type="submission" date="2019-01" db="EMBL/GenBank/DDBJ databases">
        <authorList>
            <person name="Sayadi A."/>
        </authorList>
    </citation>
    <scope>NUCLEOTIDE SEQUENCE [LARGE SCALE GENOMIC DNA]</scope>
</reference>
<dbReference type="OrthoDB" id="8196042at2759"/>
<dbReference type="GO" id="GO:0040034">
    <property type="term" value="P:regulation of development, heterochronic"/>
    <property type="evidence" value="ECO:0007669"/>
    <property type="project" value="UniProtKB-ARBA"/>
</dbReference>
<dbReference type="InterPro" id="IPR000418">
    <property type="entry name" value="Ets_dom"/>
</dbReference>
<dbReference type="SUPFAM" id="SSF46785">
    <property type="entry name" value="Winged helix' DNA-binding domain"/>
    <property type="match status" value="1"/>
</dbReference>
<evidence type="ECO:0000313" key="9">
    <source>
        <dbReference type="EMBL" id="VEN38325.1"/>
    </source>
</evidence>
<dbReference type="PRINTS" id="PR00454">
    <property type="entry name" value="ETSDOMAIN"/>
</dbReference>
<name>A0A653BRZ9_CALMS</name>
<dbReference type="PROSITE" id="PS50061">
    <property type="entry name" value="ETS_DOMAIN_3"/>
    <property type="match status" value="1"/>
</dbReference>
<keyword evidence="3" id="KW-0217">Developmental protein</keyword>
<comment type="subcellular location">
    <subcellularLocation>
        <location evidence="1 6">Nucleus</location>
    </subcellularLocation>
</comment>
<dbReference type="InterPro" id="IPR036390">
    <property type="entry name" value="WH_DNA-bd_sf"/>
</dbReference>
<keyword evidence="5 6" id="KW-0539">Nucleus</keyword>
<evidence type="ECO:0000313" key="10">
    <source>
        <dbReference type="Proteomes" id="UP000410492"/>
    </source>
</evidence>
<gene>
    <name evidence="9" type="ORF">CALMAC_LOCUS3257</name>
</gene>
<dbReference type="GO" id="GO:0001228">
    <property type="term" value="F:DNA-binding transcription activator activity, RNA polymerase II-specific"/>
    <property type="evidence" value="ECO:0007669"/>
    <property type="project" value="UniProtKB-ARBA"/>
</dbReference>